<gene>
    <name evidence="2" type="ORF">BOTCAL_0088g00110</name>
</gene>
<dbReference type="AlphaFoldDB" id="A0A4Y8D7Q7"/>
<dbReference type="EMBL" id="PHWZ01000088">
    <property type="protein sequence ID" value="TEY71679.1"/>
    <property type="molecule type" value="Genomic_DNA"/>
</dbReference>
<comment type="caution">
    <text evidence="2">The sequence shown here is derived from an EMBL/GenBank/DDBJ whole genome shotgun (WGS) entry which is preliminary data.</text>
</comment>
<keyword evidence="3" id="KW-1185">Reference proteome</keyword>
<dbReference type="Proteomes" id="UP000297299">
    <property type="component" value="Unassembled WGS sequence"/>
</dbReference>
<feature type="compositionally biased region" description="Acidic residues" evidence="1">
    <location>
        <begin position="35"/>
        <end position="45"/>
    </location>
</feature>
<name>A0A4Y8D7Q7_9HELO</name>
<proteinExistence type="predicted"/>
<reference evidence="2 3" key="1">
    <citation type="submission" date="2017-11" db="EMBL/GenBank/DDBJ databases">
        <title>Comparative genomics of Botrytis spp.</title>
        <authorList>
            <person name="Valero-Jimenez C.A."/>
            <person name="Tapia P."/>
            <person name="Veloso J."/>
            <person name="Silva-Moreno E."/>
            <person name="Staats M."/>
            <person name="Valdes J.H."/>
            <person name="Van Kan J.A.L."/>
        </authorList>
    </citation>
    <scope>NUCLEOTIDE SEQUENCE [LARGE SCALE GENOMIC DNA]</scope>
    <source>
        <strain evidence="2 3">MUCL2830</strain>
    </source>
</reference>
<accession>A0A4Y8D7Q7</accession>
<evidence type="ECO:0000313" key="2">
    <source>
        <dbReference type="EMBL" id="TEY71679.1"/>
    </source>
</evidence>
<evidence type="ECO:0000256" key="1">
    <source>
        <dbReference type="SAM" id="MobiDB-lite"/>
    </source>
</evidence>
<protein>
    <submittedName>
        <fullName evidence="2">Uncharacterized protein</fullName>
    </submittedName>
</protein>
<sequence length="115" mass="13131">MIDDRSKDNEESEIPENFGIVDNLMSVRCDMSQSIDDDEDEDEDDKGWLNAPSAPVKSRTTRISYLLLLSYMPQAFLLVTEDPNRRKRCSGLIEVRVRGKKNKLSSTVDASQKVY</sequence>
<feature type="region of interest" description="Disordered" evidence="1">
    <location>
        <begin position="32"/>
        <end position="53"/>
    </location>
</feature>
<organism evidence="2 3">
    <name type="scientific">Botryotinia calthae</name>
    <dbReference type="NCBI Taxonomy" id="38488"/>
    <lineage>
        <taxon>Eukaryota</taxon>
        <taxon>Fungi</taxon>
        <taxon>Dikarya</taxon>
        <taxon>Ascomycota</taxon>
        <taxon>Pezizomycotina</taxon>
        <taxon>Leotiomycetes</taxon>
        <taxon>Helotiales</taxon>
        <taxon>Sclerotiniaceae</taxon>
        <taxon>Botryotinia</taxon>
    </lineage>
</organism>
<evidence type="ECO:0000313" key="3">
    <source>
        <dbReference type="Proteomes" id="UP000297299"/>
    </source>
</evidence>